<proteinExistence type="predicted"/>
<reference evidence="1" key="2">
    <citation type="journal article" date="2015" name="Data Brief">
        <title>Shoot transcriptome of the giant reed, Arundo donax.</title>
        <authorList>
            <person name="Barrero R.A."/>
            <person name="Guerrero F.D."/>
            <person name="Moolhuijzen P."/>
            <person name="Goolsby J.A."/>
            <person name="Tidwell J."/>
            <person name="Bellgard S.E."/>
            <person name="Bellgard M.I."/>
        </authorList>
    </citation>
    <scope>NUCLEOTIDE SEQUENCE</scope>
    <source>
        <tissue evidence="1">Shoot tissue taken approximately 20 cm above the soil surface</tissue>
    </source>
</reference>
<accession>A0A0A8YBX8</accession>
<evidence type="ECO:0000313" key="1">
    <source>
        <dbReference type="EMBL" id="JAD20972.1"/>
    </source>
</evidence>
<sequence length="48" mass="5849">MIRHGLRQSSVPCCLRWWRLYDSSRSLWCLNLMRNASFRYLEMATSPR</sequence>
<protein>
    <submittedName>
        <fullName evidence="1">Uncharacterized protein</fullName>
    </submittedName>
</protein>
<dbReference type="EMBL" id="GBRH01276923">
    <property type="protein sequence ID" value="JAD20972.1"/>
    <property type="molecule type" value="Transcribed_RNA"/>
</dbReference>
<dbReference type="AlphaFoldDB" id="A0A0A8YBX8"/>
<name>A0A0A8YBX8_ARUDO</name>
<organism evidence="1">
    <name type="scientific">Arundo donax</name>
    <name type="common">Giant reed</name>
    <name type="synonym">Donax arundinaceus</name>
    <dbReference type="NCBI Taxonomy" id="35708"/>
    <lineage>
        <taxon>Eukaryota</taxon>
        <taxon>Viridiplantae</taxon>
        <taxon>Streptophyta</taxon>
        <taxon>Embryophyta</taxon>
        <taxon>Tracheophyta</taxon>
        <taxon>Spermatophyta</taxon>
        <taxon>Magnoliopsida</taxon>
        <taxon>Liliopsida</taxon>
        <taxon>Poales</taxon>
        <taxon>Poaceae</taxon>
        <taxon>PACMAD clade</taxon>
        <taxon>Arundinoideae</taxon>
        <taxon>Arundineae</taxon>
        <taxon>Arundo</taxon>
    </lineage>
</organism>
<reference evidence="1" key="1">
    <citation type="submission" date="2014-09" db="EMBL/GenBank/DDBJ databases">
        <authorList>
            <person name="Magalhaes I.L.F."/>
            <person name="Oliveira U."/>
            <person name="Santos F.R."/>
            <person name="Vidigal T.H.D.A."/>
            <person name="Brescovit A.D."/>
            <person name="Santos A.J."/>
        </authorList>
    </citation>
    <scope>NUCLEOTIDE SEQUENCE</scope>
    <source>
        <tissue evidence="1">Shoot tissue taken approximately 20 cm above the soil surface</tissue>
    </source>
</reference>